<evidence type="ECO:0008006" key="4">
    <source>
        <dbReference type="Google" id="ProtNLM"/>
    </source>
</evidence>
<sequence length="250" mass="28246">MLEHEYYQLSFSVMRRHFSYTLTMRSFYVLLLSYVLFMHYQYSHAQSTACSIGIKGSVGVSVPGPHSTLDIGAQSYALRTHASYAGGILGQYVLGGVVGIETGILNTYISYSRKDLSGSYLLQSLGWDANIGINSYLVPIQLMYVLRPGINPDLQIKLTGGIALDWLTQGFLKRQENPLFLSGILCGARIKTRAGKYGRIEYGLEYQYSLQGTYTFEIQAGKDMAVLHSRYSVLSFNLYYFFFNKEHYKD</sequence>
<organism evidence="2 3">
    <name type="scientific">Cytophaga hutchinsonii (strain ATCC 33406 / DSM 1761 / CIP 103989 / NBRC 15051 / NCIMB 9469 / D465)</name>
    <dbReference type="NCBI Taxonomy" id="269798"/>
    <lineage>
        <taxon>Bacteria</taxon>
        <taxon>Pseudomonadati</taxon>
        <taxon>Bacteroidota</taxon>
        <taxon>Cytophagia</taxon>
        <taxon>Cytophagales</taxon>
        <taxon>Cytophagaceae</taxon>
        <taxon>Cytophaga</taxon>
    </lineage>
</organism>
<feature type="transmembrane region" description="Helical" evidence="1">
    <location>
        <begin position="20"/>
        <end position="40"/>
    </location>
</feature>
<keyword evidence="1" id="KW-0812">Transmembrane</keyword>
<gene>
    <name evidence="2" type="ordered locus">CHU_0439</name>
</gene>
<dbReference type="AlphaFoldDB" id="A0A6N4SN65"/>
<keyword evidence="3" id="KW-1185">Reference proteome</keyword>
<protein>
    <recommendedName>
        <fullName evidence="4">Outer membrane protein beta-barrel domain-containing protein</fullName>
    </recommendedName>
</protein>
<keyword evidence="1" id="KW-0472">Membrane</keyword>
<dbReference type="KEGG" id="chu:CHU_0439"/>
<accession>A0A6N4SN65</accession>
<keyword evidence="1" id="KW-1133">Transmembrane helix</keyword>
<reference evidence="2 3" key="1">
    <citation type="journal article" date="2007" name="Appl. Environ. Microbiol.">
        <title>Genome sequence of the cellulolytic gliding bacterium Cytophaga hutchinsonii.</title>
        <authorList>
            <person name="Xie G."/>
            <person name="Bruce D.C."/>
            <person name="Challacombe J.F."/>
            <person name="Chertkov O."/>
            <person name="Detter J.C."/>
            <person name="Gilna P."/>
            <person name="Han C.S."/>
            <person name="Lucas S."/>
            <person name="Misra M."/>
            <person name="Myers G.L."/>
            <person name="Richardson P."/>
            <person name="Tapia R."/>
            <person name="Thayer N."/>
            <person name="Thompson L.S."/>
            <person name="Brettin T.S."/>
            <person name="Henrissat B."/>
            <person name="Wilson D.B."/>
            <person name="McBride M.J."/>
        </authorList>
    </citation>
    <scope>NUCLEOTIDE SEQUENCE [LARGE SCALE GENOMIC DNA]</scope>
    <source>
        <strain evidence="3">ATCC 33406 / DSM 1761 / CIP 103989 / NBRC 15051 / NCIMB 9469 / D465</strain>
    </source>
</reference>
<evidence type="ECO:0000256" key="1">
    <source>
        <dbReference type="SAM" id="Phobius"/>
    </source>
</evidence>
<evidence type="ECO:0000313" key="3">
    <source>
        <dbReference type="Proteomes" id="UP000001822"/>
    </source>
</evidence>
<name>A0A6N4SN65_CYTH3</name>
<proteinExistence type="predicted"/>
<evidence type="ECO:0000313" key="2">
    <source>
        <dbReference type="EMBL" id="ABG57728.1"/>
    </source>
</evidence>
<dbReference type="EMBL" id="CP000383">
    <property type="protein sequence ID" value="ABG57728.1"/>
    <property type="molecule type" value="Genomic_DNA"/>
</dbReference>
<dbReference type="Proteomes" id="UP000001822">
    <property type="component" value="Chromosome"/>
</dbReference>